<keyword evidence="1" id="KW-1133">Transmembrane helix</keyword>
<keyword evidence="3" id="KW-1185">Reference proteome</keyword>
<evidence type="ECO:0000313" key="3">
    <source>
        <dbReference type="Proteomes" id="UP000192266"/>
    </source>
</evidence>
<reference evidence="2 3" key="1">
    <citation type="submission" date="2017-04" db="EMBL/GenBank/DDBJ databases">
        <authorList>
            <person name="Afonso C.L."/>
            <person name="Miller P.J."/>
            <person name="Scott M.A."/>
            <person name="Spackman E."/>
            <person name="Goraichik I."/>
            <person name="Dimitrov K.M."/>
            <person name="Suarez D.L."/>
            <person name="Swayne D.E."/>
        </authorList>
    </citation>
    <scope>NUCLEOTIDE SEQUENCE [LARGE SCALE GENOMIC DNA]</scope>
    <source>
        <strain evidence="2 3">DSM 11622</strain>
    </source>
</reference>
<dbReference type="STRING" id="645990.SAMN00120144_3356"/>
<feature type="transmembrane region" description="Helical" evidence="1">
    <location>
        <begin position="86"/>
        <end position="104"/>
    </location>
</feature>
<name>A0A1W1UKB9_9BACT</name>
<accession>A0A1W1UKB9</accession>
<evidence type="ECO:0000313" key="2">
    <source>
        <dbReference type="EMBL" id="SMB81241.1"/>
    </source>
</evidence>
<proteinExistence type="predicted"/>
<sequence>MRQLRAFLMVLAAGMILIPWQLLCAAPVHPVPGRASACELRQQYHGQGPAVFPPMHCQRASVDAYYHPAPDALPQLLLAVLPPWPAAWVTGVGAVASAAVLHLFPPERRCRSAPVVGAWRLRGPPVG</sequence>
<dbReference type="EMBL" id="FWWW01000027">
    <property type="protein sequence ID" value="SMB81241.1"/>
    <property type="molecule type" value="Genomic_DNA"/>
</dbReference>
<protein>
    <submittedName>
        <fullName evidence="2">Uncharacterized protein</fullName>
    </submittedName>
</protein>
<gene>
    <name evidence="2" type="ORF">SAMN00120144_3356</name>
</gene>
<evidence type="ECO:0000256" key="1">
    <source>
        <dbReference type="SAM" id="Phobius"/>
    </source>
</evidence>
<keyword evidence="1" id="KW-0812">Transmembrane</keyword>
<organism evidence="2 3">
    <name type="scientific">Hymenobacter roseosalivarius DSM 11622</name>
    <dbReference type="NCBI Taxonomy" id="645990"/>
    <lineage>
        <taxon>Bacteria</taxon>
        <taxon>Pseudomonadati</taxon>
        <taxon>Bacteroidota</taxon>
        <taxon>Cytophagia</taxon>
        <taxon>Cytophagales</taxon>
        <taxon>Hymenobacteraceae</taxon>
        <taxon>Hymenobacter</taxon>
    </lineage>
</organism>
<dbReference type="RefSeq" id="WP_084443345.1">
    <property type="nucleotide sequence ID" value="NZ_FWWW01000027.1"/>
</dbReference>
<keyword evidence="1" id="KW-0472">Membrane</keyword>
<dbReference type="OrthoDB" id="9961015at2"/>
<dbReference type="Proteomes" id="UP000192266">
    <property type="component" value="Unassembled WGS sequence"/>
</dbReference>
<dbReference type="AlphaFoldDB" id="A0A1W1UKB9"/>